<gene>
    <name evidence="2" type="ORF">RT717_02570</name>
</gene>
<keyword evidence="1" id="KW-0732">Signal</keyword>
<accession>A0ABZ0ISY5</accession>
<proteinExistence type="predicted"/>
<evidence type="ECO:0000256" key="1">
    <source>
        <dbReference type="SAM" id="SignalP"/>
    </source>
</evidence>
<dbReference type="RefSeq" id="WP_317490183.1">
    <property type="nucleotide sequence ID" value="NZ_CP136051.1"/>
</dbReference>
<evidence type="ECO:0008006" key="4">
    <source>
        <dbReference type="Google" id="ProtNLM"/>
    </source>
</evidence>
<reference evidence="2 3" key="1">
    <citation type="journal article" date="2023" name="Microbiol. Resour. Announc.">
        <title>Complete Genome Sequence of Imperialibacter roseus strain P4T.</title>
        <authorList>
            <person name="Tizabi D.R."/>
            <person name="Bachvaroff T."/>
            <person name="Hill R.T."/>
        </authorList>
    </citation>
    <scope>NUCLEOTIDE SEQUENCE [LARGE SCALE GENOMIC DNA]</scope>
    <source>
        <strain evidence="2 3">P4T</strain>
    </source>
</reference>
<protein>
    <recommendedName>
        <fullName evidence="4">Adhesin domain-containing protein</fullName>
    </recommendedName>
</protein>
<organism evidence="2 3">
    <name type="scientific">Imperialibacter roseus</name>
    <dbReference type="NCBI Taxonomy" id="1324217"/>
    <lineage>
        <taxon>Bacteria</taxon>
        <taxon>Pseudomonadati</taxon>
        <taxon>Bacteroidota</taxon>
        <taxon>Cytophagia</taxon>
        <taxon>Cytophagales</taxon>
        <taxon>Flammeovirgaceae</taxon>
        <taxon>Imperialibacter</taxon>
    </lineage>
</organism>
<dbReference type="EMBL" id="CP136051">
    <property type="protein sequence ID" value="WOK07505.1"/>
    <property type="molecule type" value="Genomic_DNA"/>
</dbReference>
<feature type="chain" id="PRO_5047038632" description="Adhesin domain-containing protein" evidence="1">
    <location>
        <begin position="28"/>
        <end position="356"/>
    </location>
</feature>
<evidence type="ECO:0000313" key="2">
    <source>
        <dbReference type="EMBL" id="WOK07505.1"/>
    </source>
</evidence>
<name>A0ABZ0ISY5_9BACT</name>
<dbReference type="Proteomes" id="UP001302349">
    <property type="component" value="Chromosome"/>
</dbReference>
<sequence length="356" mass="39653">MKQNMYKHLKYSALVFCLLFVAGLASAQGSEKEKRVSKSYKVNDNRLEFSVRNKFGKVEISTWDKPQIDVEVVIKVDNRNESRAMKMLDQINVTIMESSQAIAFETRIDGSLNNRNNEEFEINYTIKMPSNLPLTVKNSFGDTYIGSYDGPATLDIAYGNIKAETFSNDLRLELSFGSGDITSTKKTDMTVKYSKLDIGKVGNATINSQFSDLDIEELLDVNLDAKYGSVEFGSLNNITGRVSFSGFELDLLRKSMDLTTSYSGDFTVRKVTKGFQRISLDGKFGSFDIGLESGANASVEANLKYCDMSYSGVPFEFNYVVKDHNSKEYRGKLGTGQGGTINVSSDYGDVRVRTVQ</sequence>
<keyword evidence="3" id="KW-1185">Reference proteome</keyword>
<evidence type="ECO:0000313" key="3">
    <source>
        <dbReference type="Proteomes" id="UP001302349"/>
    </source>
</evidence>
<feature type="signal peptide" evidence="1">
    <location>
        <begin position="1"/>
        <end position="27"/>
    </location>
</feature>